<dbReference type="AlphaFoldDB" id="A0A8H3X1D0"/>
<evidence type="ECO:0000313" key="2">
    <source>
        <dbReference type="Proteomes" id="UP000439903"/>
    </source>
</evidence>
<accession>A0A8H3X1D0</accession>
<dbReference type="OrthoDB" id="2447778at2759"/>
<protein>
    <submittedName>
        <fullName evidence="1">Uncharacterized protein</fullName>
    </submittedName>
</protein>
<evidence type="ECO:0000313" key="1">
    <source>
        <dbReference type="EMBL" id="KAF0380104.1"/>
    </source>
</evidence>
<reference evidence="1 2" key="1">
    <citation type="journal article" date="2019" name="Environ. Microbiol.">
        <title>At the nexus of three kingdoms: the genome of the mycorrhizal fungus Gigaspora margarita provides insights into plant, endobacterial and fungal interactions.</title>
        <authorList>
            <person name="Venice F."/>
            <person name="Ghignone S."/>
            <person name="Salvioli di Fossalunga A."/>
            <person name="Amselem J."/>
            <person name="Novero M."/>
            <person name="Xianan X."/>
            <person name="Sedzielewska Toro K."/>
            <person name="Morin E."/>
            <person name="Lipzen A."/>
            <person name="Grigoriev I.V."/>
            <person name="Henrissat B."/>
            <person name="Martin F.M."/>
            <person name="Bonfante P."/>
        </authorList>
    </citation>
    <scope>NUCLEOTIDE SEQUENCE [LARGE SCALE GENOMIC DNA]</scope>
    <source>
        <strain evidence="1 2">BEG34</strain>
    </source>
</reference>
<dbReference type="Proteomes" id="UP000439903">
    <property type="component" value="Unassembled WGS sequence"/>
</dbReference>
<name>A0A8H3X1D0_GIGMA</name>
<sequence length="228" mass="27382">MDKNSKGNIIHIFEKENKKEFNKRIFDIEFNKGTTLEQVKKGIVDFGIEKEIYQDIKTELFYWRQSWDNIINKYSIIEDIDIKQIDKKRKLSISESESDNSVEYDSSVSNYHSDDSKYTKDLERQTKINRKRKIENSGKNNNIQQEKQQKFNNINTIDNKQIQIQQFYQKLLEAKKNIVNNNNDNFDICEDIELDISKETTYKEFNRKNKNNSLYLGFKSICKKYNFF</sequence>
<gene>
    <name evidence="1" type="ORF">F8M41_012184</name>
</gene>
<keyword evidence="2" id="KW-1185">Reference proteome</keyword>
<comment type="caution">
    <text evidence="1">The sequence shown here is derived from an EMBL/GenBank/DDBJ whole genome shotgun (WGS) entry which is preliminary data.</text>
</comment>
<dbReference type="EMBL" id="WTPW01002489">
    <property type="protein sequence ID" value="KAF0380104.1"/>
    <property type="molecule type" value="Genomic_DNA"/>
</dbReference>
<organism evidence="1 2">
    <name type="scientific">Gigaspora margarita</name>
    <dbReference type="NCBI Taxonomy" id="4874"/>
    <lineage>
        <taxon>Eukaryota</taxon>
        <taxon>Fungi</taxon>
        <taxon>Fungi incertae sedis</taxon>
        <taxon>Mucoromycota</taxon>
        <taxon>Glomeromycotina</taxon>
        <taxon>Glomeromycetes</taxon>
        <taxon>Diversisporales</taxon>
        <taxon>Gigasporaceae</taxon>
        <taxon>Gigaspora</taxon>
    </lineage>
</organism>
<proteinExistence type="predicted"/>